<sequence length="122" mass="12129">MKAIKMIGGALVVLASLNAYAQNDAASAAAPAAAAASAPTAKQTAKQNRAANRALSRKVRGVLARTKGLTVGNITVRARDGAITLAGSVPEAAQIELATTAAQGVPGVTSVRNALTIRAIGQ</sequence>
<dbReference type="Gene3D" id="3.30.1340.30">
    <property type="match status" value="1"/>
</dbReference>
<dbReference type="Proteomes" id="UP000583127">
    <property type="component" value="Unassembled WGS sequence"/>
</dbReference>
<feature type="chain" id="PRO_5030732067" evidence="1">
    <location>
        <begin position="22"/>
        <end position="122"/>
    </location>
</feature>
<evidence type="ECO:0000256" key="1">
    <source>
        <dbReference type="SAM" id="SignalP"/>
    </source>
</evidence>
<reference evidence="3 4" key="1">
    <citation type="submission" date="2020-04" db="EMBL/GenBank/DDBJ databases">
        <title>Paraburkholderia sp. G-4-1-8 isolated from soil.</title>
        <authorList>
            <person name="Dahal R.H."/>
        </authorList>
    </citation>
    <scope>NUCLEOTIDE SEQUENCE [LARGE SCALE GENOMIC DNA]</scope>
    <source>
        <strain evidence="3 4">G-4-1-8</strain>
    </source>
</reference>
<dbReference type="Pfam" id="PF04972">
    <property type="entry name" value="BON"/>
    <property type="match status" value="1"/>
</dbReference>
<keyword evidence="4" id="KW-1185">Reference proteome</keyword>
<dbReference type="EMBL" id="JABBFZ010000002">
    <property type="protein sequence ID" value="NML30034.1"/>
    <property type="molecule type" value="Genomic_DNA"/>
</dbReference>
<comment type="caution">
    <text evidence="3">The sequence shown here is derived from an EMBL/GenBank/DDBJ whole genome shotgun (WGS) entry which is preliminary data.</text>
</comment>
<dbReference type="InterPro" id="IPR051686">
    <property type="entry name" value="Lipoprotein_DolP"/>
</dbReference>
<evidence type="ECO:0000259" key="2">
    <source>
        <dbReference type="PROSITE" id="PS50914"/>
    </source>
</evidence>
<dbReference type="RefSeq" id="WP_169496332.1">
    <property type="nucleotide sequence ID" value="NZ_JABBFZ010000002.1"/>
</dbReference>
<dbReference type="PANTHER" id="PTHR34606">
    <property type="entry name" value="BON DOMAIN-CONTAINING PROTEIN"/>
    <property type="match status" value="1"/>
</dbReference>
<proteinExistence type="predicted"/>
<organism evidence="3 4">
    <name type="scientific">Paraburkholderia antibiotica</name>
    <dbReference type="NCBI Taxonomy" id="2728839"/>
    <lineage>
        <taxon>Bacteria</taxon>
        <taxon>Pseudomonadati</taxon>
        <taxon>Pseudomonadota</taxon>
        <taxon>Betaproteobacteria</taxon>
        <taxon>Burkholderiales</taxon>
        <taxon>Burkholderiaceae</taxon>
        <taxon>Paraburkholderia</taxon>
    </lineage>
</organism>
<evidence type="ECO:0000313" key="3">
    <source>
        <dbReference type="EMBL" id="NML30034.1"/>
    </source>
</evidence>
<accession>A0A7X9X2H5</accession>
<dbReference type="PROSITE" id="PS50914">
    <property type="entry name" value="BON"/>
    <property type="match status" value="1"/>
</dbReference>
<dbReference type="InterPro" id="IPR007055">
    <property type="entry name" value="BON_dom"/>
</dbReference>
<feature type="domain" description="BON" evidence="2">
    <location>
        <begin position="51"/>
        <end position="119"/>
    </location>
</feature>
<protein>
    <submittedName>
        <fullName evidence="3">BON domain-containing protein</fullName>
    </submittedName>
</protein>
<dbReference type="PANTHER" id="PTHR34606:SF15">
    <property type="entry name" value="BON DOMAIN-CONTAINING PROTEIN"/>
    <property type="match status" value="1"/>
</dbReference>
<name>A0A7X9X2H5_9BURK</name>
<keyword evidence="1" id="KW-0732">Signal</keyword>
<evidence type="ECO:0000313" key="4">
    <source>
        <dbReference type="Proteomes" id="UP000583127"/>
    </source>
</evidence>
<feature type="signal peptide" evidence="1">
    <location>
        <begin position="1"/>
        <end position="21"/>
    </location>
</feature>
<dbReference type="AlphaFoldDB" id="A0A7X9X2H5"/>
<gene>
    <name evidence="3" type="ORF">HHL14_04225</name>
</gene>